<accession>A0A380WNW3</accession>
<proteinExistence type="predicted"/>
<evidence type="ECO:0000313" key="1">
    <source>
        <dbReference type="EMBL" id="SUU89996.1"/>
    </source>
</evidence>
<dbReference type="Proteomes" id="UP000254701">
    <property type="component" value="Unassembled WGS sequence"/>
</dbReference>
<evidence type="ECO:0000313" key="2">
    <source>
        <dbReference type="Proteomes" id="UP000254701"/>
    </source>
</evidence>
<organism evidence="1 2">
    <name type="scientific">Aminobacter aminovorans</name>
    <name type="common">Chelatobacter heintzii</name>
    <dbReference type="NCBI Taxonomy" id="83263"/>
    <lineage>
        <taxon>Bacteria</taxon>
        <taxon>Pseudomonadati</taxon>
        <taxon>Pseudomonadota</taxon>
        <taxon>Alphaproteobacteria</taxon>
        <taxon>Hyphomicrobiales</taxon>
        <taxon>Phyllobacteriaceae</taxon>
        <taxon>Aminobacter</taxon>
    </lineage>
</organism>
<sequence>MTPAEIAEHALKLADAVEYLQSSVDTLRENNNKAARALEGTQDALAAHLGVVCRIRELFEAHRKREARDLLRGAASTIFEREPAPVLEPLQWSNTIFSPFPERQGG</sequence>
<dbReference type="EMBL" id="UFSM01000001">
    <property type="protein sequence ID" value="SUU89996.1"/>
    <property type="molecule type" value="Genomic_DNA"/>
</dbReference>
<reference evidence="1 2" key="1">
    <citation type="submission" date="2018-06" db="EMBL/GenBank/DDBJ databases">
        <authorList>
            <consortium name="Pathogen Informatics"/>
            <person name="Doyle S."/>
        </authorList>
    </citation>
    <scope>NUCLEOTIDE SEQUENCE [LARGE SCALE GENOMIC DNA]</scope>
    <source>
        <strain evidence="1 2">NCTC10684</strain>
    </source>
</reference>
<dbReference type="AlphaFoldDB" id="A0A380WNW3"/>
<protein>
    <submittedName>
        <fullName evidence="1">Uncharacterized protein</fullName>
    </submittedName>
</protein>
<name>A0A380WNW3_AMIAI</name>
<gene>
    <name evidence="1" type="ORF">NCTC10684_03239</name>
</gene>